<evidence type="ECO:0000313" key="1">
    <source>
        <dbReference type="EMBL" id="AWL09312.1"/>
    </source>
</evidence>
<name>A0A2S2DVL5_9BACT</name>
<reference evidence="2" key="1">
    <citation type="submission" date="2018-05" db="EMBL/GenBank/DDBJ databases">
        <title>Pseudarcicella sp. HME7025 Genome sequencing and assembly.</title>
        <authorList>
            <person name="Kim H."/>
            <person name="Kang H."/>
            <person name="Joh K."/>
        </authorList>
    </citation>
    <scope>NUCLEOTIDE SEQUENCE [LARGE SCALE GENOMIC DNA]</scope>
    <source>
        <strain evidence="2">HME7025</strain>
    </source>
</reference>
<accession>A0A2S2DVL5</accession>
<gene>
    <name evidence="1" type="ORF">HME7025_01456</name>
</gene>
<keyword evidence="2" id="KW-1185">Reference proteome</keyword>
<dbReference type="Proteomes" id="UP000245468">
    <property type="component" value="Chromosome"/>
</dbReference>
<organism evidence="1 2">
    <name type="scientific">Aquirufa nivalisilvae</name>
    <dbReference type="NCBI Taxonomy" id="2516557"/>
    <lineage>
        <taxon>Bacteria</taxon>
        <taxon>Pseudomonadati</taxon>
        <taxon>Bacteroidota</taxon>
        <taxon>Cytophagia</taxon>
        <taxon>Cytophagales</taxon>
        <taxon>Flectobacillaceae</taxon>
        <taxon>Aquirufa</taxon>
    </lineage>
</organism>
<dbReference type="AlphaFoldDB" id="A0A2S2DVL5"/>
<dbReference type="EMBL" id="CP029346">
    <property type="protein sequence ID" value="AWL09312.1"/>
    <property type="molecule type" value="Genomic_DNA"/>
</dbReference>
<evidence type="ECO:0000313" key="2">
    <source>
        <dbReference type="Proteomes" id="UP000245468"/>
    </source>
</evidence>
<dbReference type="KEGG" id="psez:HME7025_01456"/>
<protein>
    <submittedName>
        <fullName evidence="1">Uncharacterized protein</fullName>
    </submittedName>
</protein>
<proteinExistence type="predicted"/>
<sequence length="29" mass="3654">MLNVKIVQYKFKKIFKTVLYLELLYQIYN</sequence>